<sequence>MHETVAPPTPGPTLWSAIRELPLRIEAVALEPLERETPFFLRRTTVVRLSGDGHEGVGEDVTYDPEAHPALQAWDALPDLRGSWTIEGFAGALADADLFPEPPEHAVYRSYRNWAFESAAVDLALRQAGRGLAELVERTLRPMTFVSSRAVGDPPDPAVIADLRRRSPGLRMKLDLGQQWDAASIAAVAATGAVATVDLKGWYRGTPVDTPVEPGIYRLLLEGLPDALFEDPGVTDETQALLLGHARRLTWDVPLQTAADLDLLPFPPVIVNVKPSRVGSLRELSAVYALCGERGIGVYSGGQTELGPGRGQAQLLAALFHPDGPNDLAPTVFNDVALPDRLPASPLRLTPDATGFRLAGD</sequence>
<accession>H0E900</accession>
<evidence type="ECO:0000313" key="2">
    <source>
        <dbReference type="Proteomes" id="UP000005143"/>
    </source>
</evidence>
<gene>
    <name evidence="1" type="ORF">PAI11_33140</name>
</gene>
<protein>
    <submittedName>
        <fullName evidence="1">Uncharacterized protein</fullName>
    </submittedName>
</protein>
<dbReference type="EMBL" id="AGUD01000249">
    <property type="protein sequence ID" value="EHN09853.1"/>
    <property type="molecule type" value="Genomic_DNA"/>
</dbReference>
<dbReference type="Gene3D" id="3.20.20.120">
    <property type="entry name" value="Enolase-like C-terminal domain"/>
    <property type="match status" value="2"/>
</dbReference>
<name>H0E900_9ACTN</name>
<dbReference type="RefSeq" id="WP_007577245.1">
    <property type="nucleotide sequence ID" value="NZ_AGUD01000249.1"/>
</dbReference>
<evidence type="ECO:0000313" key="1">
    <source>
        <dbReference type="EMBL" id="EHN09853.1"/>
    </source>
</evidence>
<reference evidence="1 2" key="1">
    <citation type="journal article" date="2013" name="Biodegradation">
        <title>Quantitative proteomic analysis of ibuprofen-degrading Patulibacter sp. strain I11.</title>
        <authorList>
            <person name="Almeida B."/>
            <person name="Kjeldal H."/>
            <person name="Lolas I."/>
            <person name="Knudsen A.D."/>
            <person name="Carvalho G."/>
            <person name="Nielsen K.L."/>
            <person name="Barreto Crespo M.T."/>
            <person name="Stensballe A."/>
            <person name="Nielsen J.L."/>
        </authorList>
    </citation>
    <scope>NUCLEOTIDE SEQUENCE [LARGE SCALE GENOMIC DNA]</scope>
    <source>
        <strain evidence="1 2">I11</strain>
    </source>
</reference>
<dbReference type="SUPFAM" id="SSF51604">
    <property type="entry name" value="Enolase C-terminal domain-like"/>
    <property type="match status" value="1"/>
</dbReference>
<comment type="caution">
    <text evidence="1">The sequence shown here is derived from an EMBL/GenBank/DDBJ whole genome shotgun (WGS) entry which is preliminary data.</text>
</comment>
<dbReference type="AlphaFoldDB" id="H0E900"/>
<dbReference type="Gene3D" id="3.30.390.10">
    <property type="entry name" value="Enolase-like, N-terminal domain"/>
    <property type="match status" value="1"/>
</dbReference>
<dbReference type="OrthoDB" id="9774531at2"/>
<dbReference type="Proteomes" id="UP000005143">
    <property type="component" value="Unassembled WGS sequence"/>
</dbReference>
<keyword evidence="2" id="KW-1185">Reference proteome</keyword>
<dbReference type="InterPro" id="IPR036849">
    <property type="entry name" value="Enolase-like_C_sf"/>
</dbReference>
<dbReference type="InterPro" id="IPR029017">
    <property type="entry name" value="Enolase-like_N"/>
</dbReference>
<organism evidence="1 2">
    <name type="scientific">Patulibacter medicamentivorans</name>
    <dbReference type="NCBI Taxonomy" id="1097667"/>
    <lineage>
        <taxon>Bacteria</taxon>
        <taxon>Bacillati</taxon>
        <taxon>Actinomycetota</taxon>
        <taxon>Thermoleophilia</taxon>
        <taxon>Solirubrobacterales</taxon>
        <taxon>Patulibacteraceae</taxon>
        <taxon>Patulibacter</taxon>
    </lineage>
</organism>
<proteinExistence type="predicted"/>